<dbReference type="GO" id="GO:0004197">
    <property type="term" value="F:cysteine-type endopeptidase activity"/>
    <property type="evidence" value="ECO:0007669"/>
    <property type="project" value="InterPro"/>
</dbReference>
<sequence>MNPPRYPQGHALLIGVANYQQVTNLPAAILNDAQDVAATLTSPSYCGYESKNVVTLLDSEATRAAVLNSLAELATRAGTDDTACVFFSGHGAVVGPHGAEDSVLVTVDTNLADIEKTSISSDEFAQALSQIKAKRVLVFIDACHAGGAAISKTLTDGKGHEFKSGYSSNTFAKLATGSGRALMASCRASEVSTVFSRARNSVFTTALLAGLKGAADKSNSGFIKLFDLFNYVAEEVPKQIPDGQHPIFKADNLEGNFAIALSQGGKKSAASSLIESSASPEDLWVTLELALIELYPFGPRDQEIWSRAGGDLSRLEFHSTGRAAWHSALRKLKQGGGGRSINFLTLLRIALEDFSNHPTLAAMNSPGN</sequence>
<dbReference type="Gene3D" id="3.40.50.1460">
    <property type="match status" value="1"/>
</dbReference>
<dbReference type="AlphaFoldDB" id="A0A1H9NP86"/>
<dbReference type="InterPro" id="IPR050452">
    <property type="entry name" value="Metacaspase"/>
</dbReference>
<organism evidence="3 4">
    <name type="scientific">Giesbergeria anulus</name>
    <dbReference type="NCBI Taxonomy" id="180197"/>
    <lineage>
        <taxon>Bacteria</taxon>
        <taxon>Pseudomonadati</taxon>
        <taxon>Pseudomonadota</taxon>
        <taxon>Betaproteobacteria</taxon>
        <taxon>Burkholderiales</taxon>
        <taxon>Comamonadaceae</taxon>
        <taxon>Giesbergeria</taxon>
    </lineage>
</organism>
<dbReference type="InterPro" id="IPR045430">
    <property type="entry name" value="EAD1"/>
</dbReference>
<evidence type="ECO:0000313" key="4">
    <source>
        <dbReference type="Proteomes" id="UP000199766"/>
    </source>
</evidence>
<dbReference type="RefSeq" id="WP_091457656.1">
    <property type="nucleotide sequence ID" value="NZ_FOGD01000007.1"/>
</dbReference>
<dbReference type="GO" id="GO:0006508">
    <property type="term" value="P:proteolysis"/>
    <property type="evidence" value="ECO:0007669"/>
    <property type="project" value="InterPro"/>
</dbReference>
<dbReference type="SUPFAM" id="SSF52129">
    <property type="entry name" value="Caspase-like"/>
    <property type="match status" value="1"/>
</dbReference>
<feature type="domain" description="Peptidase C14 caspase" evidence="1">
    <location>
        <begin position="9"/>
        <end position="255"/>
    </location>
</feature>
<reference evidence="3 4" key="1">
    <citation type="submission" date="2016-10" db="EMBL/GenBank/DDBJ databases">
        <authorList>
            <person name="de Groot N.N."/>
        </authorList>
    </citation>
    <scope>NUCLEOTIDE SEQUENCE [LARGE SCALE GENOMIC DNA]</scope>
    <source>
        <strain evidence="3 4">ATCC 35958</strain>
    </source>
</reference>
<evidence type="ECO:0000259" key="1">
    <source>
        <dbReference type="Pfam" id="PF00656"/>
    </source>
</evidence>
<gene>
    <name evidence="3" type="ORF">SAMN02982919_02290</name>
</gene>
<dbReference type="InterPro" id="IPR011600">
    <property type="entry name" value="Pept_C14_caspase"/>
</dbReference>
<dbReference type="GO" id="GO:0005737">
    <property type="term" value="C:cytoplasm"/>
    <property type="evidence" value="ECO:0007669"/>
    <property type="project" value="TreeGrafter"/>
</dbReference>
<dbReference type="Proteomes" id="UP000199766">
    <property type="component" value="Unassembled WGS sequence"/>
</dbReference>
<evidence type="ECO:0000259" key="2">
    <source>
        <dbReference type="Pfam" id="PF19955"/>
    </source>
</evidence>
<dbReference type="STRING" id="180197.SAMN02982919_02290"/>
<accession>A0A1H9NP86</accession>
<name>A0A1H9NP86_9BURK</name>
<evidence type="ECO:0000313" key="3">
    <source>
        <dbReference type="EMBL" id="SER37711.1"/>
    </source>
</evidence>
<dbReference type="InterPro" id="IPR029030">
    <property type="entry name" value="Caspase-like_dom_sf"/>
</dbReference>
<dbReference type="Pfam" id="PF19955">
    <property type="entry name" value="EAD1"/>
    <property type="match status" value="1"/>
</dbReference>
<dbReference type="OrthoDB" id="161433at2"/>
<dbReference type="EMBL" id="FOGD01000007">
    <property type="protein sequence ID" value="SER37711.1"/>
    <property type="molecule type" value="Genomic_DNA"/>
</dbReference>
<dbReference type="Pfam" id="PF00656">
    <property type="entry name" value="Peptidase_C14"/>
    <property type="match status" value="1"/>
</dbReference>
<protein>
    <submittedName>
        <fullName evidence="3">Caspase domain-containing protein</fullName>
    </submittedName>
</protein>
<proteinExistence type="predicted"/>
<feature type="domain" description="Effector-associated" evidence="2">
    <location>
        <begin position="286"/>
        <end position="363"/>
    </location>
</feature>
<dbReference type="PANTHER" id="PTHR48104">
    <property type="entry name" value="METACASPASE-4"/>
    <property type="match status" value="1"/>
</dbReference>
<keyword evidence="4" id="KW-1185">Reference proteome</keyword>
<dbReference type="PANTHER" id="PTHR48104:SF30">
    <property type="entry name" value="METACASPASE-1"/>
    <property type="match status" value="1"/>
</dbReference>